<comment type="caution">
    <text evidence="1">The sequence shown here is derived from an EMBL/GenBank/DDBJ whole genome shotgun (WGS) entry which is preliminary data.</text>
</comment>
<gene>
    <name evidence="1" type="ORF">PZE19_05900</name>
</gene>
<sequence>MSDRRVIAEVVRMRRLIAGRVVELDVVIAPAAREAELLEARPALGAWTRAATIWIATPMVLFVEPTTTPAPAHAAERRLPPLDLEWLVQGWSKFDDSPSTAG</sequence>
<dbReference type="RefSeq" id="WP_277859646.1">
    <property type="nucleotide sequence ID" value="NZ_JARRAG010000001.1"/>
</dbReference>
<reference evidence="1 2" key="1">
    <citation type="submission" date="2023-03" db="EMBL/GenBank/DDBJ databases">
        <title>Paludisphaera mucosa sp. nov. a novel planctomycete from northern fen.</title>
        <authorList>
            <person name="Ivanova A."/>
        </authorList>
    </citation>
    <scope>NUCLEOTIDE SEQUENCE [LARGE SCALE GENOMIC DNA]</scope>
    <source>
        <strain evidence="1 2">Pla2</strain>
    </source>
</reference>
<evidence type="ECO:0000313" key="2">
    <source>
        <dbReference type="Proteomes" id="UP001216907"/>
    </source>
</evidence>
<name>A0ABT6F6S5_9BACT</name>
<dbReference type="EMBL" id="JARRAG010000001">
    <property type="protein sequence ID" value="MDG3003292.1"/>
    <property type="molecule type" value="Genomic_DNA"/>
</dbReference>
<keyword evidence="2" id="KW-1185">Reference proteome</keyword>
<evidence type="ECO:0000313" key="1">
    <source>
        <dbReference type="EMBL" id="MDG3003292.1"/>
    </source>
</evidence>
<protein>
    <submittedName>
        <fullName evidence="1">Uncharacterized protein</fullName>
    </submittedName>
</protein>
<dbReference type="Proteomes" id="UP001216907">
    <property type="component" value="Unassembled WGS sequence"/>
</dbReference>
<organism evidence="1 2">
    <name type="scientific">Paludisphaera mucosa</name>
    <dbReference type="NCBI Taxonomy" id="3030827"/>
    <lineage>
        <taxon>Bacteria</taxon>
        <taxon>Pseudomonadati</taxon>
        <taxon>Planctomycetota</taxon>
        <taxon>Planctomycetia</taxon>
        <taxon>Isosphaerales</taxon>
        <taxon>Isosphaeraceae</taxon>
        <taxon>Paludisphaera</taxon>
    </lineage>
</organism>
<accession>A0ABT6F6S5</accession>
<proteinExistence type="predicted"/>